<dbReference type="OrthoDB" id="10017160at2759"/>
<accession>A0A4C1SWB5</accession>
<dbReference type="STRING" id="151549.A0A4C1SWB5"/>
<name>A0A4C1SWB5_EUMVA</name>
<organism evidence="1 2">
    <name type="scientific">Eumeta variegata</name>
    <name type="common">Bagworm moth</name>
    <name type="synonym">Eumeta japonica</name>
    <dbReference type="NCBI Taxonomy" id="151549"/>
    <lineage>
        <taxon>Eukaryota</taxon>
        <taxon>Metazoa</taxon>
        <taxon>Ecdysozoa</taxon>
        <taxon>Arthropoda</taxon>
        <taxon>Hexapoda</taxon>
        <taxon>Insecta</taxon>
        <taxon>Pterygota</taxon>
        <taxon>Neoptera</taxon>
        <taxon>Endopterygota</taxon>
        <taxon>Lepidoptera</taxon>
        <taxon>Glossata</taxon>
        <taxon>Ditrysia</taxon>
        <taxon>Tineoidea</taxon>
        <taxon>Psychidae</taxon>
        <taxon>Oiketicinae</taxon>
        <taxon>Eumeta</taxon>
    </lineage>
</organism>
<dbReference type="GO" id="GO:0032259">
    <property type="term" value="P:methylation"/>
    <property type="evidence" value="ECO:0007669"/>
    <property type="project" value="UniProtKB-KW"/>
</dbReference>
<keyword evidence="1" id="KW-0808">Transferase</keyword>
<dbReference type="AlphaFoldDB" id="A0A4C1SWB5"/>
<dbReference type="GO" id="GO:0008168">
    <property type="term" value="F:methyltransferase activity"/>
    <property type="evidence" value="ECO:0007669"/>
    <property type="project" value="UniProtKB-KW"/>
</dbReference>
<evidence type="ECO:0000313" key="2">
    <source>
        <dbReference type="Proteomes" id="UP000299102"/>
    </source>
</evidence>
<reference evidence="1 2" key="1">
    <citation type="journal article" date="2019" name="Commun. Biol.">
        <title>The bagworm genome reveals a unique fibroin gene that provides high tensile strength.</title>
        <authorList>
            <person name="Kono N."/>
            <person name="Nakamura H."/>
            <person name="Ohtoshi R."/>
            <person name="Tomita M."/>
            <person name="Numata K."/>
            <person name="Arakawa K."/>
        </authorList>
    </citation>
    <scope>NUCLEOTIDE SEQUENCE [LARGE SCALE GENOMIC DNA]</scope>
</reference>
<protein>
    <submittedName>
        <fullName evidence="1">Histone-lysine N-methyltransferase SETMAR</fullName>
    </submittedName>
</protein>
<dbReference type="Gene3D" id="3.30.420.10">
    <property type="entry name" value="Ribonuclease H-like superfamily/Ribonuclease H"/>
    <property type="match status" value="1"/>
</dbReference>
<sequence length="238" mass="26462">MPRLTGPPLLWLQFEVGFELLEHPPYSPDLAPYDFYLLLRLKEYLNERRFEDDGAVAAAIQDFFGAQVTDGGAGAAALSATIGGVKGIVIVTTPDFNVKNVNIVNVTIVTKYLTSLEGQRFDYDYEAKPARSSSNEFERTALRAAGQRRHVAVMTRCLNTTTAQWLRTSLVSSQKVVGFGTQTVRLVNDPLVKSNQAIDATPPYSKSVFSYRSQTSATSSDQRWGLKVQAPRYRMKRS</sequence>
<dbReference type="EMBL" id="BGZK01000022">
    <property type="protein sequence ID" value="GBP06469.1"/>
    <property type="molecule type" value="Genomic_DNA"/>
</dbReference>
<keyword evidence="2" id="KW-1185">Reference proteome</keyword>
<dbReference type="GO" id="GO:0003676">
    <property type="term" value="F:nucleic acid binding"/>
    <property type="evidence" value="ECO:0007669"/>
    <property type="project" value="InterPro"/>
</dbReference>
<proteinExistence type="predicted"/>
<comment type="caution">
    <text evidence="1">The sequence shown here is derived from an EMBL/GenBank/DDBJ whole genome shotgun (WGS) entry which is preliminary data.</text>
</comment>
<keyword evidence="1" id="KW-0489">Methyltransferase</keyword>
<gene>
    <name evidence="1" type="primary">SETMAR</name>
    <name evidence="1" type="ORF">EVAR_4601_1</name>
</gene>
<dbReference type="InterPro" id="IPR036397">
    <property type="entry name" value="RNaseH_sf"/>
</dbReference>
<evidence type="ECO:0000313" key="1">
    <source>
        <dbReference type="EMBL" id="GBP06469.1"/>
    </source>
</evidence>
<dbReference type="Proteomes" id="UP000299102">
    <property type="component" value="Unassembled WGS sequence"/>
</dbReference>